<dbReference type="Gene3D" id="3.30.565.10">
    <property type="entry name" value="Histidine kinase-like ATPase, C-terminal domain"/>
    <property type="match status" value="1"/>
</dbReference>
<dbReference type="InterPro" id="IPR050482">
    <property type="entry name" value="Sensor_HK_TwoCompSys"/>
</dbReference>
<evidence type="ECO:0000313" key="10">
    <source>
        <dbReference type="EMBL" id="CAB4329701.1"/>
    </source>
</evidence>
<dbReference type="GO" id="GO:0046983">
    <property type="term" value="F:protein dimerization activity"/>
    <property type="evidence" value="ECO:0007669"/>
    <property type="project" value="InterPro"/>
</dbReference>
<evidence type="ECO:0000256" key="5">
    <source>
        <dbReference type="ARBA" id="ARBA00022741"/>
    </source>
</evidence>
<evidence type="ECO:0000256" key="2">
    <source>
        <dbReference type="ARBA" id="ARBA00012438"/>
    </source>
</evidence>
<evidence type="ECO:0000256" key="6">
    <source>
        <dbReference type="ARBA" id="ARBA00022777"/>
    </source>
</evidence>
<dbReference type="CDD" id="cd16917">
    <property type="entry name" value="HATPase_UhpB-NarQ-NarX-like"/>
    <property type="match status" value="1"/>
</dbReference>
<feature type="domain" description="Histidine kinase/HSP90-like ATPase" evidence="8">
    <location>
        <begin position="110"/>
        <end position="188"/>
    </location>
</feature>
<dbReference type="AlphaFoldDB" id="A0A6J5YH99"/>
<name>A0A6J5YH99_9ZZZZ</name>
<evidence type="ECO:0000259" key="9">
    <source>
        <dbReference type="Pfam" id="PF07730"/>
    </source>
</evidence>
<dbReference type="EMBL" id="CAESAF010000002">
    <property type="protein sequence ID" value="CAB4329701.1"/>
    <property type="molecule type" value="Genomic_DNA"/>
</dbReference>
<gene>
    <name evidence="10" type="ORF">UFOPK3574_00055</name>
</gene>
<evidence type="ECO:0000259" key="8">
    <source>
        <dbReference type="Pfam" id="PF02518"/>
    </source>
</evidence>
<dbReference type="EC" id="2.7.13.3" evidence="2"/>
<keyword evidence="6" id="KW-0418">Kinase</keyword>
<sequence length="189" mass="20849">MITQQRLALARELHDGVAQDLVSLGYELDLLLAAADTEAPIRKGIRSLRFQVDELITKVRREMYQLREPNIESVQEKLKAAAIEICGSRLSNFEILEFDIDPEIGMEIGAIASELMRNSVRHSRGSEIEIILSQVENHIYLEVCDNGKGGATLGSSRLGLIGVKERIEKLGGAFSYSSTSSGTRVAITF</sequence>
<dbReference type="PANTHER" id="PTHR24421:SF10">
    <property type="entry name" value="NITRATE_NITRITE SENSOR PROTEIN NARQ"/>
    <property type="match status" value="1"/>
</dbReference>
<evidence type="ECO:0000256" key="4">
    <source>
        <dbReference type="ARBA" id="ARBA00022679"/>
    </source>
</evidence>
<organism evidence="10">
    <name type="scientific">freshwater metagenome</name>
    <dbReference type="NCBI Taxonomy" id="449393"/>
    <lineage>
        <taxon>unclassified sequences</taxon>
        <taxon>metagenomes</taxon>
        <taxon>ecological metagenomes</taxon>
    </lineage>
</organism>
<dbReference type="GO" id="GO:0000155">
    <property type="term" value="F:phosphorelay sensor kinase activity"/>
    <property type="evidence" value="ECO:0007669"/>
    <property type="project" value="InterPro"/>
</dbReference>
<keyword evidence="7" id="KW-0067">ATP-binding</keyword>
<protein>
    <recommendedName>
        <fullName evidence="2">histidine kinase</fullName>
        <ecNumber evidence="2">2.7.13.3</ecNumber>
    </recommendedName>
</protein>
<keyword evidence="4" id="KW-0808">Transferase</keyword>
<evidence type="ECO:0000256" key="7">
    <source>
        <dbReference type="ARBA" id="ARBA00022840"/>
    </source>
</evidence>
<dbReference type="Gene3D" id="1.20.5.1930">
    <property type="match status" value="1"/>
</dbReference>
<keyword evidence="5" id="KW-0547">Nucleotide-binding</keyword>
<dbReference type="PANTHER" id="PTHR24421">
    <property type="entry name" value="NITRATE/NITRITE SENSOR PROTEIN NARX-RELATED"/>
    <property type="match status" value="1"/>
</dbReference>
<keyword evidence="3" id="KW-0597">Phosphoprotein</keyword>
<feature type="domain" description="Signal transduction histidine kinase subgroup 3 dimerisation and phosphoacceptor" evidence="9">
    <location>
        <begin position="6"/>
        <end position="69"/>
    </location>
</feature>
<reference evidence="10" key="1">
    <citation type="submission" date="2020-05" db="EMBL/GenBank/DDBJ databases">
        <authorList>
            <person name="Chiriac C."/>
            <person name="Salcher M."/>
            <person name="Ghai R."/>
            <person name="Kavagutti S V."/>
        </authorList>
    </citation>
    <scope>NUCLEOTIDE SEQUENCE</scope>
</reference>
<dbReference type="Pfam" id="PF02518">
    <property type="entry name" value="HATPase_c"/>
    <property type="match status" value="1"/>
</dbReference>
<accession>A0A6J5YH99</accession>
<proteinExistence type="predicted"/>
<dbReference type="InterPro" id="IPR003594">
    <property type="entry name" value="HATPase_dom"/>
</dbReference>
<dbReference type="Pfam" id="PF07730">
    <property type="entry name" value="HisKA_3"/>
    <property type="match status" value="1"/>
</dbReference>
<evidence type="ECO:0000256" key="3">
    <source>
        <dbReference type="ARBA" id="ARBA00022553"/>
    </source>
</evidence>
<dbReference type="GO" id="GO:0016020">
    <property type="term" value="C:membrane"/>
    <property type="evidence" value="ECO:0007669"/>
    <property type="project" value="InterPro"/>
</dbReference>
<dbReference type="InterPro" id="IPR011712">
    <property type="entry name" value="Sig_transdc_His_kin_sub3_dim/P"/>
</dbReference>
<comment type="catalytic activity">
    <reaction evidence="1">
        <text>ATP + protein L-histidine = ADP + protein N-phospho-L-histidine.</text>
        <dbReference type="EC" id="2.7.13.3"/>
    </reaction>
</comment>
<evidence type="ECO:0000256" key="1">
    <source>
        <dbReference type="ARBA" id="ARBA00000085"/>
    </source>
</evidence>
<dbReference type="SUPFAM" id="SSF55874">
    <property type="entry name" value="ATPase domain of HSP90 chaperone/DNA topoisomerase II/histidine kinase"/>
    <property type="match status" value="1"/>
</dbReference>
<dbReference type="GO" id="GO:0005524">
    <property type="term" value="F:ATP binding"/>
    <property type="evidence" value="ECO:0007669"/>
    <property type="project" value="UniProtKB-KW"/>
</dbReference>
<dbReference type="InterPro" id="IPR036890">
    <property type="entry name" value="HATPase_C_sf"/>
</dbReference>